<reference evidence="1" key="1">
    <citation type="submission" date="2020-11" db="EMBL/GenBank/DDBJ databases">
        <authorList>
            <person name="Tran Van P."/>
        </authorList>
    </citation>
    <scope>NUCLEOTIDE SEQUENCE</scope>
</reference>
<protein>
    <recommendedName>
        <fullName evidence="3">F-box domain-containing protein</fullName>
    </recommendedName>
</protein>
<gene>
    <name evidence="1" type="ORF">ONB1V03_LOCUS11077</name>
</gene>
<proteinExistence type="predicted"/>
<sequence length="490" mass="57727">MAPLFSKSAKSHKTIEDLNDYCLLDIIDKLSLKEKFRFRLNNRFRHLVDTNLNTTRGLKIGRNARNCCDPRHWSLSLTIGGQQGNDLFELNDKNKNILKMIFRFCPNIRCIEMSAEVDLKMMVWIRKRCKLLECLQLNKSVLNSRLTSRQWIQIGETLSDNLIHLSMNSVTNPEKLTEFGLIYMVQNFTNLQEFSFDVYEMPIDKVFTYFGPNLKTLKLNKCYKYRVHPNTFNILRQNAINLEHLEVEGYDRETLDIICNTLPHLKSLNIFFFTTWPDMDSLSQLSQMPDLEHLKVEFYQNRGVINYLAKSVFLKLESLNLTGISFTPKLFQDFGLYFPNIRQLVLQNCSLLCDDRSDDFRDRQDCNDCKETVWRHLSKLSHLRKLSVNLLPRKDTGFSKSYVWTLNERSFPAIEELDFQWLPYDSRTFADNLLNPLMAFARKHPKRMFKLRVSSDFFESVTKKKQINGIKYNVLSSSIERNVKIINCYP</sequence>
<organism evidence="1">
    <name type="scientific">Oppiella nova</name>
    <dbReference type="NCBI Taxonomy" id="334625"/>
    <lineage>
        <taxon>Eukaryota</taxon>
        <taxon>Metazoa</taxon>
        <taxon>Ecdysozoa</taxon>
        <taxon>Arthropoda</taxon>
        <taxon>Chelicerata</taxon>
        <taxon>Arachnida</taxon>
        <taxon>Acari</taxon>
        <taxon>Acariformes</taxon>
        <taxon>Sarcoptiformes</taxon>
        <taxon>Oribatida</taxon>
        <taxon>Brachypylina</taxon>
        <taxon>Oppioidea</taxon>
        <taxon>Oppiidae</taxon>
        <taxon>Oppiella</taxon>
    </lineage>
</organism>
<evidence type="ECO:0000313" key="1">
    <source>
        <dbReference type="EMBL" id="CAD7654430.1"/>
    </source>
</evidence>
<dbReference type="Gene3D" id="3.80.10.10">
    <property type="entry name" value="Ribonuclease Inhibitor"/>
    <property type="match status" value="1"/>
</dbReference>
<dbReference type="SUPFAM" id="SSF52047">
    <property type="entry name" value="RNI-like"/>
    <property type="match status" value="1"/>
</dbReference>
<evidence type="ECO:0000313" key="2">
    <source>
        <dbReference type="Proteomes" id="UP000728032"/>
    </source>
</evidence>
<keyword evidence="2" id="KW-1185">Reference proteome</keyword>
<dbReference type="InterPro" id="IPR032675">
    <property type="entry name" value="LRR_dom_sf"/>
</dbReference>
<dbReference type="EMBL" id="CAJPVJ010007966">
    <property type="protein sequence ID" value="CAG2171617.1"/>
    <property type="molecule type" value="Genomic_DNA"/>
</dbReference>
<evidence type="ECO:0008006" key="3">
    <source>
        <dbReference type="Google" id="ProtNLM"/>
    </source>
</evidence>
<accession>A0A7R9M6D3</accession>
<dbReference type="EMBL" id="OC922791">
    <property type="protein sequence ID" value="CAD7654430.1"/>
    <property type="molecule type" value="Genomic_DNA"/>
</dbReference>
<dbReference type="AlphaFoldDB" id="A0A7R9M6D3"/>
<dbReference type="OrthoDB" id="6520386at2759"/>
<name>A0A7R9M6D3_9ACAR</name>
<dbReference type="Proteomes" id="UP000728032">
    <property type="component" value="Unassembled WGS sequence"/>
</dbReference>